<dbReference type="EMBL" id="JAGRYU010000021">
    <property type="protein sequence ID" value="MBU4682726.1"/>
    <property type="molecule type" value="Genomic_DNA"/>
</dbReference>
<name>A0ABS6DIT6_9ENTR</name>
<organism evidence="1 2">
    <name type="scientific">Cedecea davisae</name>
    <dbReference type="NCBI Taxonomy" id="158484"/>
    <lineage>
        <taxon>Bacteria</taxon>
        <taxon>Pseudomonadati</taxon>
        <taxon>Pseudomonadota</taxon>
        <taxon>Gammaproteobacteria</taxon>
        <taxon>Enterobacterales</taxon>
        <taxon>Enterobacteriaceae</taxon>
        <taxon>Cedecea</taxon>
    </lineage>
</organism>
<evidence type="ECO:0000313" key="2">
    <source>
        <dbReference type="Proteomes" id="UP000686327"/>
    </source>
</evidence>
<dbReference type="RefSeq" id="WP_216375899.1">
    <property type="nucleotide sequence ID" value="NZ_JAGRYT010000011.1"/>
</dbReference>
<proteinExistence type="predicted"/>
<sequence length="65" mass="7032">MIRFRILATCFDGSGAPIPVTWYGHAKNDADAITQMTHEAQSNSWGIGSIISVQQRAISTGEVPQ</sequence>
<protein>
    <submittedName>
        <fullName evidence="1">Uncharacterized protein</fullName>
    </submittedName>
</protein>
<dbReference type="Proteomes" id="UP000686327">
    <property type="component" value="Unassembled WGS sequence"/>
</dbReference>
<keyword evidence="2" id="KW-1185">Reference proteome</keyword>
<gene>
    <name evidence="1" type="ORF">KC222_11950</name>
</gene>
<evidence type="ECO:0000313" key="1">
    <source>
        <dbReference type="EMBL" id="MBU4682726.1"/>
    </source>
</evidence>
<accession>A0ABS6DIT6</accession>
<reference evidence="2" key="2">
    <citation type="submission" date="2023-07" db="EMBL/GenBank/DDBJ databases">
        <title>Cedecea davisae an AmpC producer and its therapeutic implications.</title>
        <authorList>
            <person name="Notter J."/>
        </authorList>
    </citation>
    <scope>NUCLEOTIDE SEQUENCE [LARGE SCALE GENOMIC DNA]</scope>
    <source>
        <strain evidence="2">1</strain>
    </source>
</reference>
<comment type="caution">
    <text evidence="1">The sequence shown here is derived from an EMBL/GenBank/DDBJ whole genome shotgun (WGS) entry which is preliminary data.</text>
</comment>
<reference evidence="1 2" key="1">
    <citation type="submission" date="2021-04" db="EMBL/GenBank/DDBJ databases">
        <authorList>
            <person name="Seiffert S.N."/>
        </authorList>
    </citation>
    <scope>NUCLEOTIDE SEQUENCE [LARGE SCALE GENOMIC DNA]</scope>
    <source>
        <strain evidence="1 2">1</strain>
    </source>
</reference>